<dbReference type="GO" id="GO:0030162">
    <property type="term" value="P:regulation of proteolysis"/>
    <property type="evidence" value="ECO:0007669"/>
    <property type="project" value="TreeGrafter"/>
</dbReference>
<dbReference type="CDD" id="cd00866">
    <property type="entry name" value="PEBP_euk"/>
    <property type="match status" value="1"/>
</dbReference>
<dbReference type="InterPro" id="IPR035810">
    <property type="entry name" value="PEBP_euk"/>
</dbReference>
<dbReference type="OrthoDB" id="2506647at2759"/>
<evidence type="ECO:0000313" key="1">
    <source>
        <dbReference type="EMBL" id="KNG90469.1"/>
    </source>
</evidence>
<accession>A0A0L1JF76</accession>
<proteinExistence type="predicted"/>
<dbReference type="PANTHER" id="PTHR11362">
    <property type="entry name" value="PHOSPHATIDYLETHANOLAMINE-BINDING PROTEIN"/>
    <property type="match status" value="1"/>
</dbReference>
<dbReference type="GO" id="GO:0005543">
    <property type="term" value="F:phospholipid binding"/>
    <property type="evidence" value="ECO:0007669"/>
    <property type="project" value="TreeGrafter"/>
</dbReference>
<dbReference type="STRING" id="1509407.A0A0L1JF76"/>
<dbReference type="GeneID" id="26803014"/>
<name>A0A0L1JF76_ASPN3</name>
<dbReference type="Gene3D" id="3.90.280.10">
    <property type="entry name" value="PEBP-like"/>
    <property type="match status" value="1"/>
</dbReference>
<keyword evidence="2" id="KW-1185">Reference proteome</keyword>
<dbReference type="SUPFAM" id="SSF49777">
    <property type="entry name" value="PEBP-like"/>
    <property type="match status" value="1"/>
</dbReference>
<dbReference type="PANTHER" id="PTHR11362:SF85">
    <property type="entry name" value="INHIBITOR (TFS1), PUTATIVE (AFU_ORTHOLOGUE AFUA_4G08120)-RELATED"/>
    <property type="match status" value="1"/>
</dbReference>
<dbReference type="InterPro" id="IPR036610">
    <property type="entry name" value="PEBP-like_sf"/>
</dbReference>
<reference evidence="1 2" key="1">
    <citation type="submission" date="2014-06" db="EMBL/GenBank/DDBJ databases">
        <title>The Genome of the Aflatoxigenic Filamentous Fungus Aspergillus nomius.</title>
        <authorList>
            <person name="Moore M.G."/>
            <person name="Shannon B.M."/>
            <person name="Brian M.M."/>
        </authorList>
    </citation>
    <scope>NUCLEOTIDE SEQUENCE [LARGE SCALE GENOMIC DNA]</scope>
    <source>
        <strain evidence="1 2">NRRL 13137</strain>
    </source>
</reference>
<dbReference type="Pfam" id="PF01161">
    <property type="entry name" value="PBP"/>
    <property type="match status" value="1"/>
</dbReference>
<sequence>MSETQVMNLIPSLRQAGLFPSSAPLIPEDFTPTTELQVTFGEKSVSLGNLFRVSDCKSAPKISFAAEVCNRISLMRDFPARGLRLINVQKRDLESPQTYTLLLIDPDAPTPDDPKFAYWRHWVVSGLQPSGAPETVQTLTEYLGPGPKDDSRPHRYLFLLFREPHGLSLSKEDVGGEEFTARRSFKAAEWVQQHGLELVAVNWMLGAGDGWHE</sequence>
<dbReference type="Proteomes" id="UP000037505">
    <property type="component" value="Unassembled WGS sequence"/>
</dbReference>
<gene>
    <name evidence="1" type="ORF">ANOM_001210</name>
</gene>
<dbReference type="AlphaFoldDB" id="A0A0L1JF76"/>
<protein>
    <submittedName>
        <fullName evidence="1">Phosphatidylethanolamine-binding protein</fullName>
    </submittedName>
</protein>
<dbReference type="RefSeq" id="XP_015411392.1">
    <property type="nucleotide sequence ID" value="XM_015546467.1"/>
</dbReference>
<dbReference type="GO" id="GO:0030414">
    <property type="term" value="F:peptidase inhibitor activity"/>
    <property type="evidence" value="ECO:0007669"/>
    <property type="project" value="TreeGrafter"/>
</dbReference>
<evidence type="ECO:0000313" key="2">
    <source>
        <dbReference type="Proteomes" id="UP000037505"/>
    </source>
</evidence>
<comment type="caution">
    <text evidence="1">The sequence shown here is derived from an EMBL/GenBank/DDBJ whole genome shotgun (WGS) entry which is preliminary data.</text>
</comment>
<dbReference type="GO" id="GO:0046578">
    <property type="term" value="P:regulation of Ras protein signal transduction"/>
    <property type="evidence" value="ECO:0007669"/>
    <property type="project" value="TreeGrafter"/>
</dbReference>
<dbReference type="InterPro" id="IPR008914">
    <property type="entry name" value="PEBP"/>
</dbReference>
<organism evidence="1 2">
    <name type="scientific">Aspergillus nomiae NRRL (strain ATCC 15546 / NRRL 13137 / CBS 260.88 / M93)</name>
    <dbReference type="NCBI Taxonomy" id="1509407"/>
    <lineage>
        <taxon>Eukaryota</taxon>
        <taxon>Fungi</taxon>
        <taxon>Dikarya</taxon>
        <taxon>Ascomycota</taxon>
        <taxon>Pezizomycotina</taxon>
        <taxon>Eurotiomycetes</taxon>
        <taxon>Eurotiomycetidae</taxon>
        <taxon>Eurotiales</taxon>
        <taxon>Aspergillaceae</taxon>
        <taxon>Aspergillus</taxon>
        <taxon>Aspergillus subgen. Circumdati</taxon>
    </lineage>
</organism>
<dbReference type="EMBL" id="JNOM01000013">
    <property type="protein sequence ID" value="KNG90469.1"/>
    <property type="molecule type" value="Genomic_DNA"/>
</dbReference>